<dbReference type="Gene3D" id="2.40.160.10">
    <property type="entry name" value="Porin"/>
    <property type="match status" value="1"/>
</dbReference>
<dbReference type="EMBL" id="VRZA01000002">
    <property type="protein sequence ID" value="TXS95717.1"/>
    <property type="molecule type" value="Genomic_DNA"/>
</dbReference>
<keyword evidence="2" id="KW-1185">Reference proteome</keyword>
<evidence type="ECO:0008006" key="3">
    <source>
        <dbReference type="Google" id="ProtNLM"/>
    </source>
</evidence>
<organism evidence="1 2">
    <name type="scientific">Parahaliea maris</name>
    <dbReference type="NCBI Taxonomy" id="2716870"/>
    <lineage>
        <taxon>Bacteria</taxon>
        <taxon>Pseudomonadati</taxon>
        <taxon>Pseudomonadota</taxon>
        <taxon>Gammaproteobacteria</taxon>
        <taxon>Cellvibrionales</taxon>
        <taxon>Halieaceae</taxon>
        <taxon>Parahaliea</taxon>
    </lineage>
</organism>
<evidence type="ECO:0000313" key="2">
    <source>
        <dbReference type="Proteomes" id="UP000321039"/>
    </source>
</evidence>
<evidence type="ECO:0000313" key="1">
    <source>
        <dbReference type="EMBL" id="TXS95717.1"/>
    </source>
</evidence>
<proteinExistence type="predicted"/>
<dbReference type="InterPro" id="IPR023614">
    <property type="entry name" value="Porin_dom_sf"/>
</dbReference>
<protein>
    <recommendedName>
        <fullName evidence="3">Short chain amide porin</fullName>
    </recommendedName>
</protein>
<accession>A0A5C9A831</accession>
<dbReference type="SUPFAM" id="SSF56935">
    <property type="entry name" value="Porins"/>
    <property type="match status" value="1"/>
</dbReference>
<dbReference type="Proteomes" id="UP000321039">
    <property type="component" value="Unassembled WGS sequence"/>
</dbReference>
<comment type="caution">
    <text evidence="1">The sequence shown here is derived from an EMBL/GenBank/DDBJ whole genome shotgun (WGS) entry which is preliminary data.</text>
</comment>
<gene>
    <name evidence="1" type="ORF">FV139_07560</name>
</gene>
<sequence>METTIAGGGQLSARQGLPALILRSLAVVAGCGVAGSTLAAGKIEIGDESWVSVGAGIRTAFIAVEDGAPNGDDNSTDFDVQNIRLYFNGQVNEWLGVTVNTDEIFGDGPVDVLDAMVRFEMSPYFNVWVGRMLTPADRIEMNGPFYSLTWNQYTQPLYPSDQGGDAGTYGRDDGVTVWGKAGKFQYAVGAFDGLEGLGNTSDSLLYAARFAYNFLNMEDNPGYYTSSTYYGGLGNILTLGLSLQSQSDGTGSATQSGDFSGYTVDLLSETVFGDKGSAGVLTIEAEYKDFDADYTIASPAQGDCFCLFDGDSWFASAAFLFPAEVGPGKFQPYVRFVENSPSDSDSSDLTELGVNYVISGHNARLNFNYATGDANISGYAGSDVDSLSFGVQVQI</sequence>
<dbReference type="AlphaFoldDB" id="A0A5C9A831"/>
<name>A0A5C9A831_9GAMM</name>
<reference evidence="1 2" key="1">
    <citation type="submission" date="2019-08" db="EMBL/GenBank/DDBJ databases">
        <title>Parahaliea maris sp. nov., isolated from the surface seawater.</title>
        <authorList>
            <person name="Liu Y."/>
        </authorList>
    </citation>
    <scope>NUCLEOTIDE SEQUENCE [LARGE SCALE GENOMIC DNA]</scope>
    <source>
        <strain evidence="1 2">HSLHS9</strain>
    </source>
</reference>